<organism evidence="1 2">
    <name type="scientific">Lichtheimia ornata</name>
    <dbReference type="NCBI Taxonomy" id="688661"/>
    <lineage>
        <taxon>Eukaryota</taxon>
        <taxon>Fungi</taxon>
        <taxon>Fungi incertae sedis</taxon>
        <taxon>Mucoromycota</taxon>
        <taxon>Mucoromycotina</taxon>
        <taxon>Mucoromycetes</taxon>
        <taxon>Mucorales</taxon>
        <taxon>Lichtheimiaceae</taxon>
        <taxon>Lichtheimia</taxon>
    </lineage>
</organism>
<comment type="caution">
    <text evidence="1">The sequence shown here is derived from an EMBL/GenBank/DDBJ whole genome shotgun (WGS) entry which is preliminary data.</text>
</comment>
<dbReference type="GeneID" id="83217163"/>
<protein>
    <submittedName>
        <fullName evidence="1">Uncharacterized protein</fullName>
    </submittedName>
</protein>
<proteinExistence type="predicted"/>
<name>A0AAD7XVQ9_9FUNG</name>
<dbReference type="RefSeq" id="XP_058339490.1">
    <property type="nucleotide sequence ID" value="XM_058489744.1"/>
</dbReference>
<sequence length="67" mass="7085">MFALTTSSAGAAAGEPCTVFKYHKEADQSDCKDPDLVTDLEQGTISQTGGRLFCSVDKGHDLTCLCV</sequence>
<keyword evidence="2" id="KW-1185">Reference proteome</keyword>
<evidence type="ECO:0000313" key="2">
    <source>
        <dbReference type="Proteomes" id="UP001234581"/>
    </source>
</evidence>
<gene>
    <name evidence="1" type="ORF">O0I10_009758</name>
</gene>
<reference evidence="1 2" key="1">
    <citation type="submission" date="2023-03" db="EMBL/GenBank/DDBJ databases">
        <title>Genome sequence of Lichtheimia ornata CBS 291.66.</title>
        <authorList>
            <person name="Mohabir J.T."/>
            <person name="Shea T.P."/>
            <person name="Kurbessoian T."/>
            <person name="Berby B."/>
            <person name="Fontaine J."/>
            <person name="Livny J."/>
            <person name="Gnirke A."/>
            <person name="Stajich J.E."/>
            <person name="Cuomo C.A."/>
        </authorList>
    </citation>
    <scope>NUCLEOTIDE SEQUENCE [LARGE SCALE GENOMIC DNA]</scope>
    <source>
        <strain evidence="1">CBS 291.66</strain>
    </source>
</reference>
<accession>A0AAD7XVQ9</accession>
<dbReference type="AlphaFoldDB" id="A0AAD7XVQ9"/>
<dbReference type="Proteomes" id="UP001234581">
    <property type="component" value="Unassembled WGS sequence"/>
</dbReference>
<dbReference type="EMBL" id="JARTCD010000059">
    <property type="protein sequence ID" value="KAJ8654576.1"/>
    <property type="molecule type" value="Genomic_DNA"/>
</dbReference>
<evidence type="ECO:0000313" key="1">
    <source>
        <dbReference type="EMBL" id="KAJ8654576.1"/>
    </source>
</evidence>